<feature type="binding site" evidence="11">
    <location>
        <begin position="178"/>
        <end position="185"/>
    </location>
    <ligand>
        <name>NAD(+)</name>
        <dbReference type="ChEBI" id="CHEBI:57540"/>
    </ligand>
</feature>
<evidence type="ECO:0000256" key="4">
    <source>
        <dbReference type="ARBA" id="ARBA00022827"/>
    </source>
</evidence>
<accession>A0A1H7ZXE7</accession>
<evidence type="ECO:0000256" key="2">
    <source>
        <dbReference type="ARBA" id="ARBA00012608"/>
    </source>
</evidence>
<dbReference type="FunFam" id="3.30.390.30:FF:000001">
    <property type="entry name" value="Dihydrolipoyl dehydrogenase"/>
    <property type="match status" value="1"/>
</dbReference>
<comment type="cofactor">
    <cofactor evidence="11 13">
        <name>FAD</name>
        <dbReference type="ChEBI" id="CHEBI:57692"/>
    </cofactor>
    <text evidence="11 13">Binds 1 FAD per subunit.</text>
</comment>
<gene>
    <name evidence="16" type="ORF">SAMN04489760_12822</name>
</gene>
<dbReference type="NCBIfam" id="TIGR01350">
    <property type="entry name" value="lipoamide_DH"/>
    <property type="match status" value="1"/>
</dbReference>
<keyword evidence="17" id="KW-1185">Reference proteome</keyword>
<keyword evidence="8 13" id="KW-0676">Redox-active center</keyword>
<reference evidence="16 17" key="1">
    <citation type="submission" date="2016-10" db="EMBL/GenBank/DDBJ databases">
        <authorList>
            <person name="de Groot N.N."/>
        </authorList>
    </citation>
    <scope>NUCLEOTIDE SEQUENCE [LARGE SCALE GENOMIC DNA]</scope>
    <source>
        <strain evidence="16 17">DSM 8423</strain>
    </source>
</reference>
<feature type="binding site" evidence="11">
    <location>
        <position position="305"/>
    </location>
    <ligand>
        <name>NAD(+)</name>
        <dbReference type="ChEBI" id="CHEBI:57540"/>
    </ligand>
</feature>
<dbReference type="InterPro" id="IPR001100">
    <property type="entry name" value="Pyr_nuc-diS_OxRdtase"/>
</dbReference>
<keyword evidence="4 11" id="KW-0274">FAD</keyword>
<evidence type="ECO:0000256" key="5">
    <source>
        <dbReference type="ARBA" id="ARBA00023002"/>
    </source>
</evidence>
<evidence type="ECO:0000259" key="15">
    <source>
        <dbReference type="Pfam" id="PF07992"/>
    </source>
</evidence>
<feature type="domain" description="Pyridine nucleotide-disulphide oxidoreductase dimerisation" evidence="14">
    <location>
        <begin position="340"/>
        <end position="448"/>
    </location>
</feature>
<dbReference type="SUPFAM" id="SSF51905">
    <property type="entry name" value="FAD/NAD(P)-binding domain"/>
    <property type="match status" value="1"/>
</dbReference>
<keyword evidence="3 13" id="KW-0285">Flavoprotein</keyword>
<comment type="catalytic activity">
    <reaction evidence="9 13">
        <text>N(6)-[(R)-dihydrolipoyl]-L-lysyl-[protein] + NAD(+) = N(6)-[(R)-lipoyl]-L-lysyl-[protein] + NADH + H(+)</text>
        <dbReference type="Rhea" id="RHEA:15045"/>
        <dbReference type="Rhea" id="RHEA-COMP:10474"/>
        <dbReference type="Rhea" id="RHEA-COMP:10475"/>
        <dbReference type="ChEBI" id="CHEBI:15378"/>
        <dbReference type="ChEBI" id="CHEBI:57540"/>
        <dbReference type="ChEBI" id="CHEBI:57945"/>
        <dbReference type="ChEBI" id="CHEBI:83099"/>
        <dbReference type="ChEBI" id="CHEBI:83100"/>
        <dbReference type="EC" id="1.8.1.4"/>
    </reaction>
</comment>
<dbReference type="GO" id="GO:0004148">
    <property type="term" value="F:dihydrolipoyl dehydrogenase (NADH) activity"/>
    <property type="evidence" value="ECO:0007669"/>
    <property type="project" value="UniProtKB-EC"/>
</dbReference>
<dbReference type="PANTHER" id="PTHR22912:SF151">
    <property type="entry name" value="DIHYDROLIPOYL DEHYDROGENASE, MITOCHONDRIAL"/>
    <property type="match status" value="1"/>
</dbReference>
<evidence type="ECO:0000313" key="16">
    <source>
        <dbReference type="EMBL" id="SEM63145.1"/>
    </source>
</evidence>
<evidence type="ECO:0000256" key="13">
    <source>
        <dbReference type="RuleBase" id="RU003692"/>
    </source>
</evidence>
<evidence type="ECO:0000256" key="9">
    <source>
        <dbReference type="ARBA" id="ARBA00049187"/>
    </source>
</evidence>
<dbReference type="PROSITE" id="PS00076">
    <property type="entry name" value="PYRIDINE_REDOX_1"/>
    <property type="match status" value="1"/>
</dbReference>
<dbReference type="InterPro" id="IPR006258">
    <property type="entry name" value="Lipoamide_DH"/>
</dbReference>
<dbReference type="Gene3D" id="3.30.390.30">
    <property type="match status" value="1"/>
</dbReference>
<proteinExistence type="inferred from homology"/>
<evidence type="ECO:0000256" key="10">
    <source>
        <dbReference type="PIRSR" id="PIRSR000350-2"/>
    </source>
</evidence>
<dbReference type="AlphaFoldDB" id="A0A1H7ZXE7"/>
<organism evidence="16 17">
    <name type="scientific">Syntrophus gentianae</name>
    <dbReference type="NCBI Taxonomy" id="43775"/>
    <lineage>
        <taxon>Bacteria</taxon>
        <taxon>Pseudomonadati</taxon>
        <taxon>Thermodesulfobacteriota</taxon>
        <taxon>Syntrophia</taxon>
        <taxon>Syntrophales</taxon>
        <taxon>Syntrophaceae</taxon>
        <taxon>Syntrophus</taxon>
    </lineage>
</organism>
<evidence type="ECO:0000259" key="14">
    <source>
        <dbReference type="Pfam" id="PF02852"/>
    </source>
</evidence>
<dbReference type="InterPro" id="IPR050151">
    <property type="entry name" value="Class-I_Pyr_Nuc-Dis_Oxidored"/>
</dbReference>
<dbReference type="InterPro" id="IPR016156">
    <property type="entry name" value="FAD/NAD-linked_Rdtase_dimer_sf"/>
</dbReference>
<dbReference type="RefSeq" id="WP_093884410.1">
    <property type="nucleotide sequence ID" value="NZ_FOBS01000028.1"/>
</dbReference>
<evidence type="ECO:0000256" key="1">
    <source>
        <dbReference type="ARBA" id="ARBA00007532"/>
    </source>
</evidence>
<dbReference type="OrthoDB" id="9786429at2"/>
<comment type="similarity">
    <text evidence="1 13">Belongs to the class-I pyridine nucleotide-disulfide oxidoreductase family.</text>
</comment>
<evidence type="ECO:0000256" key="12">
    <source>
        <dbReference type="PIRSR" id="PIRSR000350-4"/>
    </source>
</evidence>
<feature type="binding site" evidence="11">
    <location>
        <position position="265"/>
    </location>
    <ligand>
        <name>NAD(+)</name>
        <dbReference type="ChEBI" id="CHEBI:57540"/>
    </ligand>
</feature>
<feature type="binding site" evidence="11">
    <location>
        <position position="114"/>
    </location>
    <ligand>
        <name>FAD</name>
        <dbReference type="ChEBI" id="CHEBI:57692"/>
    </ligand>
</feature>
<feature type="disulfide bond" description="Redox-active" evidence="12">
    <location>
        <begin position="42"/>
        <end position="47"/>
    </location>
</feature>
<dbReference type="PRINTS" id="PR00411">
    <property type="entry name" value="PNDRDTASEI"/>
</dbReference>
<feature type="binding site" evidence="11">
    <location>
        <position position="201"/>
    </location>
    <ligand>
        <name>NAD(+)</name>
        <dbReference type="ChEBI" id="CHEBI:57540"/>
    </ligand>
</feature>
<dbReference type="Gene3D" id="3.50.50.60">
    <property type="entry name" value="FAD/NAD(P)-binding domain"/>
    <property type="match status" value="2"/>
</dbReference>
<evidence type="ECO:0000256" key="3">
    <source>
        <dbReference type="ARBA" id="ARBA00022630"/>
    </source>
</evidence>
<evidence type="ECO:0000256" key="11">
    <source>
        <dbReference type="PIRSR" id="PIRSR000350-3"/>
    </source>
</evidence>
<evidence type="ECO:0000256" key="6">
    <source>
        <dbReference type="ARBA" id="ARBA00023027"/>
    </source>
</evidence>
<dbReference type="GO" id="GO:0006103">
    <property type="term" value="P:2-oxoglutarate metabolic process"/>
    <property type="evidence" value="ECO:0007669"/>
    <property type="project" value="TreeGrafter"/>
</dbReference>
<keyword evidence="11" id="KW-0547">Nucleotide-binding</keyword>
<dbReference type="SUPFAM" id="SSF55424">
    <property type="entry name" value="FAD/NAD-linked reductases, dimerisation (C-terminal) domain"/>
    <property type="match status" value="1"/>
</dbReference>
<keyword evidence="5 13" id="KW-0560">Oxidoreductase</keyword>
<feature type="domain" description="FAD/NAD(P)-binding" evidence="15">
    <location>
        <begin position="5"/>
        <end position="320"/>
    </location>
</feature>
<evidence type="ECO:0000256" key="8">
    <source>
        <dbReference type="ARBA" id="ARBA00023284"/>
    </source>
</evidence>
<feature type="active site" description="Proton acceptor" evidence="10">
    <location>
        <position position="438"/>
    </location>
</feature>
<protein>
    <recommendedName>
        <fullName evidence="2 13">Dihydrolipoyl dehydrogenase</fullName>
        <ecNumber evidence="2 13">1.8.1.4</ecNumber>
    </recommendedName>
</protein>
<dbReference type="Pfam" id="PF02852">
    <property type="entry name" value="Pyr_redox_dim"/>
    <property type="match status" value="1"/>
</dbReference>
<evidence type="ECO:0000313" key="17">
    <source>
        <dbReference type="Proteomes" id="UP000198744"/>
    </source>
</evidence>
<dbReference type="GO" id="GO:0050660">
    <property type="term" value="F:flavin adenine dinucleotide binding"/>
    <property type="evidence" value="ECO:0007669"/>
    <property type="project" value="InterPro"/>
</dbReference>
<dbReference type="PIRSF" id="PIRSF000350">
    <property type="entry name" value="Mercury_reductase_MerA"/>
    <property type="match status" value="1"/>
</dbReference>
<dbReference type="Proteomes" id="UP000198744">
    <property type="component" value="Unassembled WGS sequence"/>
</dbReference>
<dbReference type="Pfam" id="PF07992">
    <property type="entry name" value="Pyr_redox_2"/>
    <property type="match status" value="1"/>
</dbReference>
<evidence type="ECO:0000256" key="7">
    <source>
        <dbReference type="ARBA" id="ARBA00023157"/>
    </source>
</evidence>
<dbReference type="STRING" id="43775.SAMN04489760_12822"/>
<dbReference type="InterPro" id="IPR036188">
    <property type="entry name" value="FAD/NAD-bd_sf"/>
</dbReference>
<feature type="binding site" evidence="11">
    <location>
        <position position="51"/>
    </location>
    <ligand>
        <name>FAD</name>
        <dbReference type="ChEBI" id="CHEBI:57692"/>
    </ligand>
</feature>
<sequence length="466" mass="49832">MGEQYDIAFLGGGPAGYQGAIRAAQLGAKVAVVEEKFVGGVCLNWGCIPTKTVRASAEVARTLRRAREYGFQPVEAVPNIAAILARKQRVVKALRGSIEQLFQARKIILIEGRGALIGPGKIEVQKAGEANLVKAGKVVIATGSRPAGLPVFPKHPRVFLADEMLDISYLPTHLLVVGGGAVGVEMAAIFRELGSEVTLVEALDSILPNDDREMVSSLLAILQRRRIKVYPGTTVKSVAESENGFHVLLSNEAEISPDTILQAVGRRFNTEGIGLEHLGIRMERGRILANRHMGTNLPGHYAAGDVVGGWLLAHVAFAEGICAAEHALGMEVSWMNYRTVPRCVFSIPEYAAVGVSEEEAQAKKCPIKVARFPFKSLGMAQAIGELEGQVKIIAHATSDRILGAHILGPHGADLISEIALAMKEGLPVRSIMETIHTHPTLSEAVLETAQALHGMAIHVPPDRSAS</sequence>
<keyword evidence="7" id="KW-1015">Disulfide bond</keyword>
<dbReference type="InterPro" id="IPR012999">
    <property type="entry name" value="Pyr_OxRdtase_I_AS"/>
</dbReference>
<dbReference type="InterPro" id="IPR004099">
    <property type="entry name" value="Pyr_nucl-diS_OxRdtase_dimer"/>
</dbReference>
<dbReference type="InterPro" id="IPR023753">
    <property type="entry name" value="FAD/NAD-binding_dom"/>
</dbReference>
<dbReference type="EC" id="1.8.1.4" evidence="2 13"/>
<dbReference type="PANTHER" id="PTHR22912">
    <property type="entry name" value="DISULFIDE OXIDOREDUCTASE"/>
    <property type="match status" value="1"/>
</dbReference>
<dbReference type="GO" id="GO:0005737">
    <property type="term" value="C:cytoplasm"/>
    <property type="evidence" value="ECO:0007669"/>
    <property type="project" value="UniProtKB-ARBA"/>
</dbReference>
<keyword evidence="6 11" id="KW-0520">NAD</keyword>
<comment type="miscellaneous">
    <text evidence="13">The active site is a redox-active disulfide bond.</text>
</comment>
<dbReference type="PRINTS" id="PR00368">
    <property type="entry name" value="FADPNR"/>
</dbReference>
<dbReference type="EMBL" id="FOBS01000028">
    <property type="protein sequence ID" value="SEM63145.1"/>
    <property type="molecule type" value="Genomic_DNA"/>
</dbReference>
<name>A0A1H7ZXE7_9BACT</name>
<feature type="binding site" evidence="11">
    <location>
        <begin position="142"/>
        <end position="144"/>
    </location>
    <ligand>
        <name>FAD</name>
        <dbReference type="ChEBI" id="CHEBI:57692"/>
    </ligand>
</feature>